<dbReference type="InterPro" id="IPR029228">
    <property type="entry name" value="Alkyl_sulf_dimr"/>
</dbReference>
<gene>
    <name evidence="6" type="ORF">RAJCM14343_2128</name>
</gene>
<dbReference type="SMART" id="SM00849">
    <property type="entry name" value="Lactamase_B"/>
    <property type="match status" value="1"/>
</dbReference>
<dbReference type="Pfam" id="PF14863">
    <property type="entry name" value="Alkyl_sulf_dimr"/>
    <property type="match status" value="1"/>
</dbReference>
<evidence type="ECO:0000313" key="6">
    <source>
        <dbReference type="EMBL" id="GES36874.1"/>
    </source>
</evidence>
<keyword evidence="2 6" id="KW-0378">Hydrolase</keyword>
<evidence type="ECO:0000313" key="7">
    <source>
        <dbReference type="Proteomes" id="UP000325466"/>
    </source>
</evidence>
<keyword evidence="7" id="KW-1185">Reference proteome</keyword>
<dbReference type="Pfam" id="PF00753">
    <property type="entry name" value="Lactamase_B"/>
    <property type="match status" value="1"/>
</dbReference>
<dbReference type="EC" id="3.1.6.-" evidence="6"/>
<keyword evidence="1" id="KW-0479">Metal-binding</keyword>
<organism evidence="6 7">
    <name type="scientific">Rhodococcus aetherivorans</name>
    <dbReference type="NCBI Taxonomy" id="191292"/>
    <lineage>
        <taxon>Bacteria</taxon>
        <taxon>Bacillati</taxon>
        <taxon>Actinomycetota</taxon>
        <taxon>Actinomycetes</taxon>
        <taxon>Mycobacteriales</taxon>
        <taxon>Nocardiaceae</taxon>
        <taxon>Rhodococcus</taxon>
    </lineage>
</organism>
<protein>
    <submittedName>
        <fullName evidence="6">Alkyl sulfatase</fullName>
        <ecNumber evidence="6">3.1.6.-</ecNumber>
    </submittedName>
</protein>
<name>A0ABQ0YK03_9NOCA</name>
<proteinExistence type="inferred from homology"/>
<evidence type="ECO:0000256" key="1">
    <source>
        <dbReference type="ARBA" id="ARBA00022723"/>
    </source>
</evidence>
<dbReference type="SUPFAM" id="SSF55718">
    <property type="entry name" value="SCP-like"/>
    <property type="match status" value="1"/>
</dbReference>
<comment type="caution">
    <text evidence="6">The sequence shown here is derived from an EMBL/GenBank/DDBJ whole genome shotgun (WGS) entry which is preliminary data.</text>
</comment>
<comment type="similarity">
    <text evidence="4">Belongs to the metallo-beta-lactamase superfamily. Type III sulfatase family.</text>
</comment>
<dbReference type="InterPro" id="IPR052195">
    <property type="entry name" value="Bact_Alkyl/Aryl-Sulfatase"/>
</dbReference>
<dbReference type="PANTHER" id="PTHR43223">
    <property type="entry name" value="ALKYL/ARYL-SULFATASE"/>
    <property type="match status" value="1"/>
</dbReference>
<dbReference type="InterPro" id="IPR029229">
    <property type="entry name" value="Alkyl_sulf_C"/>
</dbReference>
<dbReference type="InterPro" id="IPR038536">
    <property type="entry name" value="Alkyl/aryl-sulf_dimr_sf"/>
</dbReference>
<dbReference type="InterPro" id="IPR044097">
    <property type="entry name" value="Bds1/SdsA1_MBL-fold"/>
</dbReference>
<dbReference type="CDD" id="cd07710">
    <property type="entry name" value="arylsulfatase_Sdsa1-like_MBL-fold"/>
    <property type="match status" value="1"/>
</dbReference>
<dbReference type="Pfam" id="PF14864">
    <property type="entry name" value="Alkyl_sulf_C"/>
    <property type="match status" value="1"/>
</dbReference>
<evidence type="ECO:0000256" key="2">
    <source>
        <dbReference type="ARBA" id="ARBA00022801"/>
    </source>
</evidence>
<evidence type="ECO:0000256" key="4">
    <source>
        <dbReference type="ARBA" id="ARBA00033751"/>
    </source>
</evidence>
<dbReference type="GO" id="GO:0016787">
    <property type="term" value="F:hydrolase activity"/>
    <property type="evidence" value="ECO:0007669"/>
    <property type="project" value="UniProtKB-KW"/>
</dbReference>
<dbReference type="PANTHER" id="PTHR43223:SF1">
    <property type="entry name" value="ALKYL_ARYL-SULFATASE BDS1"/>
    <property type="match status" value="1"/>
</dbReference>
<reference evidence="6 7" key="1">
    <citation type="journal article" date="2018" name="Biodegradation">
        <title>1,4-Dioxane degradation characteristics of Rhodococcus aetherivorans JCM 14343.</title>
        <authorList>
            <person name="Inoue D."/>
            <person name="Tsunoda T."/>
            <person name="Yamamoto N."/>
            <person name="Ike M."/>
            <person name="Sei K."/>
        </authorList>
    </citation>
    <scope>NUCLEOTIDE SEQUENCE [LARGE SCALE GENOMIC DNA]</scope>
    <source>
        <strain evidence="6 7">JCM 14343</strain>
    </source>
</reference>
<dbReference type="InterPro" id="IPR036527">
    <property type="entry name" value="SCP2_sterol-bd_dom_sf"/>
</dbReference>
<accession>A0ABQ0YK03</accession>
<dbReference type="Gene3D" id="3.30.1050.10">
    <property type="entry name" value="SCP2 sterol-binding domain"/>
    <property type="match status" value="1"/>
</dbReference>
<dbReference type="InterPro" id="IPR036866">
    <property type="entry name" value="RibonucZ/Hydroxyglut_hydro"/>
</dbReference>
<feature type="domain" description="Metallo-beta-lactamase" evidence="5">
    <location>
        <begin position="106"/>
        <end position="328"/>
    </location>
</feature>
<dbReference type="Gene3D" id="1.25.40.880">
    <property type="entry name" value="Alkyl sulfatase, dimerisation domain"/>
    <property type="match status" value="1"/>
</dbReference>
<evidence type="ECO:0000256" key="3">
    <source>
        <dbReference type="ARBA" id="ARBA00022833"/>
    </source>
</evidence>
<dbReference type="SUPFAM" id="SSF56281">
    <property type="entry name" value="Metallo-hydrolase/oxidoreductase"/>
    <property type="match status" value="1"/>
</dbReference>
<keyword evidence="3" id="KW-0862">Zinc</keyword>
<dbReference type="InterPro" id="IPR001279">
    <property type="entry name" value="Metallo-B-lactamas"/>
</dbReference>
<dbReference type="Gene3D" id="3.60.15.30">
    <property type="entry name" value="Metallo-beta-lactamase domain"/>
    <property type="match status" value="1"/>
</dbReference>
<dbReference type="EMBL" id="BLAH01000076">
    <property type="protein sequence ID" value="GES36874.1"/>
    <property type="molecule type" value="Genomic_DNA"/>
</dbReference>
<sequence length="644" mass="70267">MTSPLSRPKAATPATAAANRAVLSTLDFADRRSFDDARRGFVATIDPPVIRAENGRVVWDLTRYDFLGGDCPDTVNPSLWRQAQLTVRHGLFRVTDRIHQIRGFDIANMTIVEGDTGYLVIDPLLTPETAAAGMRLVREHLGDKPIRAIVYTHSHTDHFGGVKGVVSGDEVARGAVRIVAPSGFMEHTVSENVQAGNAMKRRAQYMYGSLLPADDRGVVSVGLGAALANGAPTLLAPTDLVAETGTEMVLDGVRIVFQYTPDSEAPAEMNFFLPDLRALCMAENVSHNMHNLYTLRGAQVRDAAAWSNYIRDALDLFGDRADVLFISHHWPVWGREAIREFMEKQRDLYRFIHDETLRWAARGLNAAEIAERLELPPALATYWSNRGYYGTLEHNVKAVYQKYLGWFDANPANLHPHPPAAAAARYVEFMGGADEVLRKARASFDAGDYRWVAEVVGRVVFTDPGNEDARALQADAFEQLGYQAEAASWRNFYLTGAQELRSGVAYAGGGGARGDMLTAMTTEMLLDHLAVRLDGAAAAECDAHVALDVDGDGRIFVLVRHGVLVHSRRPQRGDVDATVALSRPVLARLVLGALTAADAEAAGHVTISGDAAAWRVPFDLRGGFDPAFPIVTPRATAQSNYVVL</sequence>
<dbReference type="RefSeq" id="WP_043798481.1">
    <property type="nucleotide sequence ID" value="NZ_BAAAYP010000020.1"/>
</dbReference>
<evidence type="ECO:0000259" key="5">
    <source>
        <dbReference type="SMART" id="SM00849"/>
    </source>
</evidence>
<dbReference type="Proteomes" id="UP000325466">
    <property type="component" value="Unassembled WGS sequence"/>
</dbReference>